<dbReference type="RefSeq" id="XP_043062218.1">
    <property type="nucleotide sequence ID" value="XM_043203794.1"/>
</dbReference>
<reference evidence="1" key="1">
    <citation type="journal article" date="2021" name="G3 (Bethesda)">
        <title>Genomic diversity, chromosomal rearrangements, and interspecies hybridization in the ogataea polymorpha species complex.</title>
        <authorList>
            <person name="Hanson S.J."/>
            <person name="Cinneide E.O."/>
            <person name="Salzberg L.I."/>
            <person name="Wolfe K.H."/>
            <person name="McGowan J."/>
            <person name="Fitzpatrick D.A."/>
            <person name="Matlin K."/>
        </authorList>
    </citation>
    <scope>NUCLEOTIDE SEQUENCE</scope>
    <source>
        <strain evidence="1">61-244</strain>
    </source>
</reference>
<sequence length="216" mass="24121">MHGEGADEELRKVARADVAVELGHGCKQDGDVEFFCKPPRRGFRYPEHRQGCYATNEKSKRQVRIVLEHPFGAKHNVLDRVAVVVGQHLAGPLPHRVAFQAFEKVVLGLHHPAQRHVVERHTDEVAKDLREENELGWNVVVDADLLVLQDVLGAVPAVSRDGPVESCSTGVFAARAREKRRLHHQAVHQLVDRADLDLEVGDRVQICHRGHNDGAD</sequence>
<dbReference type="Proteomes" id="UP001196530">
    <property type="component" value="Unassembled WGS sequence"/>
</dbReference>
<proteinExistence type="predicted"/>
<evidence type="ECO:0000313" key="1">
    <source>
        <dbReference type="EMBL" id="KAG7821848.1"/>
    </source>
</evidence>
<evidence type="ECO:0000313" key="2">
    <source>
        <dbReference type="Proteomes" id="UP001196530"/>
    </source>
</evidence>
<dbReference type="EMBL" id="JAHLUX010000001">
    <property type="protein sequence ID" value="KAG7821848.1"/>
    <property type="molecule type" value="Genomic_DNA"/>
</dbReference>
<organism evidence="1 2">
    <name type="scientific">Pichia angusta</name>
    <name type="common">Yeast</name>
    <name type="synonym">Hansenula polymorpha</name>
    <dbReference type="NCBI Taxonomy" id="870730"/>
    <lineage>
        <taxon>Eukaryota</taxon>
        <taxon>Fungi</taxon>
        <taxon>Dikarya</taxon>
        <taxon>Ascomycota</taxon>
        <taxon>Saccharomycotina</taxon>
        <taxon>Pichiomycetes</taxon>
        <taxon>Pichiales</taxon>
        <taxon>Pichiaceae</taxon>
        <taxon>Ogataea</taxon>
    </lineage>
</organism>
<dbReference type="AlphaFoldDB" id="A0AAN6DJ55"/>
<dbReference type="GeneID" id="66124374"/>
<gene>
    <name evidence="1" type="ORF">KL928_000323</name>
</gene>
<accession>A0AAN6DJ55</accession>
<comment type="caution">
    <text evidence="1">The sequence shown here is derived from an EMBL/GenBank/DDBJ whole genome shotgun (WGS) entry which is preliminary data.</text>
</comment>
<name>A0AAN6DJ55_PICAN</name>
<protein>
    <submittedName>
        <fullName evidence="1">Uncharacterized protein</fullName>
    </submittedName>
</protein>